<name>A0A9J6Q8Z1_9ENTR</name>
<sequence length="222" mass="26311">MSYHRKHRIFSSLSRRSRRQKVIHLKNLIHNERHRCGGIFYDECDFTQSDDEPERIWEWSDIYFTGLDPADFWNAEIIIAQVAFRDAYHSRVFDEACEMLTRQERENEFKINTSPNYNPQGKIISHTLAHREACKYDVFGDLTLFEFVEKRELEIVINDPPAIHCGYKFLPDYAYGLGLQMIVDAPYLSQQVIENAIADFRDRGEREWHSPEAVYFPRSVPK</sequence>
<organism evidence="1 2">
    <name type="scientific">Silvania confinis</name>
    <dbReference type="NCBI Taxonomy" id="2926470"/>
    <lineage>
        <taxon>Bacteria</taxon>
        <taxon>Pseudomonadati</taxon>
        <taxon>Pseudomonadota</taxon>
        <taxon>Gammaproteobacteria</taxon>
        <taxon>Enterobacterales</taxon>
        <taxon>Enterobacteriaceae</taxon>
        <taxon>Silvania</taxon>
    </lineage>
</organism>
<keyword evidence="2" id="KW-1185">Reference proteome</keyword>
<dbReference type="Proteomes" id="UP001061282">
    <property type="component" value="Unassembled WGS sequence"/>
</dbReference>
<protein>
    <submittedName>
        <fullName evidence="1">Uncharacterized protein</fullName>
    </submittedName>
</protein>
<dbReference type="AlphaFoldDB" id="A0A9J6Q8Z1"/>
<comment type="caution">
    <text evidence="1">The sequence shown here is derived from an EMBL/GenBank/DDBJ whole genome shotgun (WGS) entry which is preliminary data.</text>
</comment>
<accession>A0A9J6Q8Z1</accession>
<gene>
    <name evidence="1" type="ORF">M8013_05340</name>
</gene>
<dbReference type="RefSeq" id="WP_271266773.1">
    <property type="nucleotide sequence ID" value="NZ_JAMGZJ010000069.1"/>
</dbReference>
<proteinExistence type="predicted"/>
<reference evidence="1" key="1">
    <citation type="submission" date="2022-05" db="EMBL/GenBank/DDBJ databases">
        <title>Description of a novel species of Leclercia; Leclercia tamurae and the Proposal for a Novel Genus Silvania gen. nov. Containing Two Novel Species Silvania hatchlandensis sp. nov. and Silvania confinis sp. nov. Isolated from the Rhizosphere of Oak.</title>
        <authorList>
            <person name="Maddock D.W."/>
            <person name="Brady C.L."/>
            <person name="Denman S."/>
            <person name="Arnold D."/>
        </authorList>
    </citation>
    <scope>NUCLEOTIDE SEQUENCE</scope>
    <source>
        <strain evidence="1">H4N4</strain>
    </source>
</reference>
<evidence type="ECO:0000313" key="2">
    <source>
        <dbReference type="Proteomes" id="UP001061282"/>
    </source>
</evidence>
<evidence type="ECO:0000313" key="1">
    <source>
        <dbReference type="EMBL" id="MCU6668184.1"/>
    </source>
</evidence>
<dbReference type="EMBL" id="JAMGZJ010000069">
    <property type="protein sequence ID" value="MCU6668184.1"/>
    <property type="molecule type" value="Genomic_DNA"/>
</dbReference>